<organism evidence="2 3">
    <name type="scientific">Heterodermia speciosa</name>
    <dbReference type="NCBI Taxonomy" id="116794"/>
    <lineage>
        <taxon>Eukaryota</taxon>
        <taxon>Fungi</taxon>
        <taxon>Dikarya</taxon>
        <taxon>Ascomycota</taxon>
        <taxon>Pezizomycotina</taxon>
        <taxon>Lecanoromycetes</taxon>
        <taxon>OSLEUM clade</taxon>
        <taxon>Lecanoromycetidae</taxon>
        <taxon>Caliciales</taxon>
        <taxon>Physciaceae</taxon>
        <taxon>Heterodermia</taxon>
    </lineage>
</organism>
<evidence type="ECO:0000313" key="3">
    <source>
        <dbReference type="Proteomes" id="UP000664521"/>
    </source>
</evidence>
<dbReference type="Proteomes" id="UP000664521">
    <property type="component" value="Unassembled WGS sequence"/>
</dbReference>
<protein>
    <submittedName>
        <fullName evidence="2">Uncharacterized protein</fullName>
    </submittedName>
</protein>
<evidence type="ECO:0000313" key="2">
    <source>
        <dbReference type="EMBL" id="CAF9933509.1"/>
    </source>
</evidence>
<dbReference type="AlphaFoldDB" id="A0A8H3G2C9"/>
<sequence length="287" mass="30968">MGLGNFARVHVQAYAADDTIKELADLNVDLKAKLDHEHNQRVREKADAKVAFTDARSKAAIELADTKAEFSVAVAEAEARGAARGEAIGYERAMKETELFDAGFKGGKKQGRDIAARRQPQNDSFRHQLAEVPPASSQSSRSNFKEPSQSRTPSFRQGGTSSHRSSEHNERSSRSRNPAGGYNGPTSFSSVSKPHSVRQSNVSSINSKGSGVKHSQYETRSDKPSFRGSKASGSHGQKSLAEQSQQAANSNSPSSRDYNASLPRKGTFSRDGSPPDRRVNSQAFSGG</sequence>
<gene>
    <name evidence="2" type="ORF">HETSPECPRED_008675</name>
</gene>
<accession>A0A8H3G2C9</accession>
<feature type="compositionally biased region" description="Polar residues" evidence="1">
    <location>
        <begin position="184"/>
        <end position="209"/>
    </location>
</feature>
<feature type="region of interest" description="Disordered" evidence="1">
    <location>
        <begin position="101"/>
        <end position="287"/>
    </location>
</feature>
<evidence type="ECO:0000256" key="1">
    <source>
        <dbReference type="SAM" id="MobiDB-lite"/>
    </source>
</evidence>
<feature type="compositionally biased region" description="Polar residues" evidence="1">
    <location>
        <begin position="135"/>
        <end position="160"/>
    </location>
</feature>
<reference evidence="2" key="1">
    <citation type="submission" date="2021-03" db="EMBL/GenBank/DDBJ databases">
        <authorList>
            <person name="Tagirdzhanova G."/>
        </authorList>
    </citation>
    <scope>NUCLEOTIDE SEQUENCE</scope>
</reference>
<proteinExistence type="predicted"/>
<feature type="compositionally biased region" description="Basic and acidic residues" evidence="1">
    <location>
        <begin position="215"/>
        <end position="225"/>
    </location>
</feature>
<dbReference type="EMBL" id="CAJPDS010000068">
    <property type="protein sequence ID" value="CAF9933509.1"/>
    <property type="molecule type" value="Genomic_DNA"/>
</dbReference>
<comment type="caution">
    <text evidence="2">The sequence shown here is derived from an EMBL/GenBank/DDBJ whole genome shotgun (WGS) entry which is preliminary data.</text>
</comment>
<name>A0A8H3G2C9_9LECA</name>
<keyword evidence="3" id="KW-1185">Reference proteome</keyword>
<feature type="compositionally biased region" description="Low complexity" evidence="1">
    <location>
        <begin position="239"/>
        <end position="255"/>
    </location>
</feature>
<feature type="compositionally biased region" description="Basic and acidic residues" evidence="1">
    <location>
        <begin position="164"/>
        <end position="173"/>
    </location>
</feature>